<dbReference type="EMBL" id="NETL01000025">
    <property type="protein sequence ID" value="OTN65305.1"/>
    <property type="molecule type" value="Genomic_DNA"/>
</dbReference>
<feature type="compositionally biased region" description="Low complexity" evidence="10">
    <location>
        <begin position="319"/>
        <end position="332"/>
    </location>
</feature>
<dbReference type="GO" id="GO:0141221">
    <property type="term" value="F:histone deacetylase activity, hydrolytic mechanism"/>
    <property type="evidence" value="ECO:0007669"/>
    <property type="project" value="UniProtKB-EC"/>
</dbReference>
<evidence type="ECO:0000256" key="2">
    <source>
        <dbReference type="ARBA" id="ARBA00007738"/>
    </source>
</evidence>
<keyword evidence="5" id="KW-0378">Hydrolase</keyword>
<keyword evidence="4" id="KW-0678">Repressor</keyword>
<dbReference type="VEuPathDB" id="PlasmoDB:PKNH_1208800"/>
<dbReference type="PANTHER" id="PTHR10625">
    <property type="entry name" value="HISTONE DEACETYLASE HDAC1-RELATED"/>
    <property type="match status" value="1"/>
</dbReference>
<comment type="similarity">
    <text evidence="2">Belongs to the histone deacetylase family. HD type 2 subfamily.</text>
</comment>
<dbReference type="InterPro" id="IPR023696">
    <property type="entry name" value="Ureohydrolase_dom_sf"/>
</dbReference>
<dbReference type="VEuPathDB" id="PlasmoDB:PKA1H_120013200"/>
<evidence type="ECO:0000259" key="12">
    <source>
        <dbReference type="Pfam" id="PF00850"/>
    </source>
</evidence>
<feature type="transmembrane region" description="Helical" evidence="11">
    <location>
        <begin position="65"/>
        <end position="84"/>
    </location>
</feature>
<feature type="region of interest" description="Disordered" evidence="10">
    <location>
        <begin position="997"/>
        <end position="1032"/>
    </location>
</feature>
<dbReference type="PRINTS" id="PR01270">
    <property type="entry name" value="HDASUPER"/>
</dbReference>
<protein>
    <recommendedName>
        <fullName evidence="3">histone deacetylase</fullName>
        <ecNumber evidence="3">3.5.1.98</ecNumber>
    </recommendedName>
</protein>
<feature type="compositionally biased region" description="Polar residues" evidence="10">
    <location>
        <begin position="1021"/>
        <end position="1032"/>
    </location>
</feature>
<keyword evidence="11" id="KW-1133">Transmembrane helix</keyword>
<feature type="transmembrane region" description="Helical" evidence="11">
    <location>
        <begin position="200"/>
        <end position="220"/>
    </location>
</feature>
<keyword evidence="11" id="KW-0472">Membrane</keyword>
<evidence type="ECO:0000256" key="4">
    <source>
        <dbReference type="ARBA" id="ARBA00022491"/>
    </source>
</evidence>
<feature type="domain" description="Histone deacetylase" evidence="12">
    <location>
        <begin position="839"/>
        <end position="1303"/>
    </location>
</feature>
<evidence type="ECO:0000313" key="13">
    <source>
        <dbReference type="EMBL" id="OTN65305.1"/>
    </source>
</evidence>
<comment type="subcellular location">
    <subcellularLocation>
        <location evidence="1">Nucleus</location>
    </subcellularLocation>
</comment>
<keyword evidence="6" id="KW-0156">Chromatin regulator</keyword>
<dbReference type="SUPFAM" id="SSF52768">
    <property type="entry name" value="Arginase/deacetylase"/>
    <property type="match status" value="1"/>
</dbReference>
<proteinExistence type="inferred from homology"/>
<evidence type="ECO:0000256" key="7">
    <source>
        <dbReference type="ARBA" id="ARBA00023015"/>
    </source>
</evidence>
<dbReference type="Gene3D" id="3.40.800.20">
    <property type="entry name" value="Histone deacetylase domain"/>
    <property type="match status" value="1"/>
</dbReference>
<keyword evidence="11" id="KW-0812">Transmembrane</keyword>
<reference evidence="13 14" key="1">
    <citation type="submission" date="2017-05" db="EMBL/GenBank/DDBJ databases">
        <title>PacBio assembly of a Plasmodium knowlesi genome sequence with Hi-C correction and manual annotation of the SICAvar gene family.</title>
        <authorList>
            <person name="Lapp S.A."/>
            <person name="Geraldo J.A."/>
            <person name="Chien J.-T."/>
            <person name="Ay F."/>
            <person name="Pakala S.B."/>
            <person name="Batugedara G."/>
            <person name="Humphrey J.C."/>
            <person name="Debarry J.D."/>
            <person name="Le Roch K.G."/>
            <person name="Galinski M.R."/>
            <person name="Kissinger J.C."/>
        </authorList>
    </citation>
    <scope>NUCLEOTIDE SEQUENCE [LARGE SCALE GENOMIC DNA]</scope>
    <source>
        <strain evidence="14">Malayan Strain Pk1 (A+)</strain>
    </source>
</reference>
<dbReference type="eggNOG" id="KOG1343">
    <property type="taxonomic scope" value="Eukaryota"/>
</dbReference>
<evidence type="ECO:0000256" key="11">
    <source>
        <dbReference type="SAM" id="Phobius"/>
    </source>
</evidence>
<dbReference type="InterPro" id="IPR023801">
    <property type="entry name" value="His_deacetylse_dom"/>
</dbReference>
<organism evidence="13 14">
    <name type="scientific">Plasmodium knowlesi</name>
    <dbReference type="NCBI Taxonomy" id="5850"/>
    <lineage>
        <taxon>Eukaryota</taxon>
        <taxon>Sar</taxon>
        <taxon>Alveolata</taxon>
        <taxon>Apicomplexa</taxon>
        <taxon>Aconoidasida</taxon>
        <taxon>Haemosporida</taxon>
        <taxon>Plasmodiidae</taxon>
        <taxon>Plasmodium</taxon>
        <taxon>Plasmodium (Plasmodium)</taxon>
    </lineage>
</organism>
<dbReference type="SUPFAM" id="SSF48403">
    <property type="entry name" value="Ankyrin repeat"/>
    <property type="match status" value="1"/>
</dbReference>
<evidence type="ECO:0000256" key="1">
    <source>
        <dbReference type="ARBA" id="ARBA00004123"/>
    </source>
</evidence>
<comment type="caution">
    <text evidence="13">The sequence shown here is derived from an EMBL/GenBank/DDBJ whole genome shotgun (WGS) entry which is preliminary data.</text>
</comment>
<evidence type="ECO:0000256" key="5">
    <source>
        <dbReference type="ARBA" id="ARBA00022801"/>
    </source>
</evidence>
<dbReference type="EC" id="3.5.1.98" evidence="3"/>
<accession>A0A1Y3DPF1</accession>
<keyword evidence="8" id="KW-0804">Transcription</keyword>
<dbReference type="InterPro" id="IPR000286">
    <property type="entry name" value="HDACs"/>
</dbReference>
<dbReference type="OrthoDB" id="424012at2759"/>
<feature type="transmembrane region" description="Helical" evidence="11">
    <location>
        <begin position="27"/>
        <end position="45"/>
    </location>
</feature>
<dbReference type="GO" id="GO:0000118">
    <property type="term" value="C:histone deacetylase complex"/>
    <property type="evidence" value="ECO:0007669"/>
    <property type="project" value="TreeGrafter"/>
</dbReference>
<evidence type="ECO:0000256" key="8">
    <source>
        <dbReference type="ARBA" id="ARBA00023163"/>
    </source>
</evidence>
<keyword evidence="9" id="KW-0539">Nucleus</keyword>
<dbReference type="VEuPathDB" id="PlasmoDB:PKNOH_S110079300"/>
<evidence type="ECO:0000256" key="3">
    <source>
        <dbReference type="ARBA" id="ARBA00012111"/>
    </source>
</evidence>
<feature type="region of interest" description="Disordered" evidence="10">
    <location>
        <begin position="566"/>
        <end position="595"/>
    </location>
</feature>
<sequence length="1529" mass="178760">MKITKEKRNIRFEYELDKMKKKKKDNILILNIINSKINYICYILKSDYRHMINDVSYENKCSLETCFYYCKAYITFLLLYYPYLHNYLKCLRSNNLRIYKNFYKYILNFPNNFCSLIFKLKILDELKKKDALNSSNDYYHGEGLYDGENIPPTLASTDITPAHLQITMVNFFDAFSKESYIKNLFSRIYVKKYHKRIFKILKIVLFYHSLPVFSFSPMFFRRYHRGKGKGRKNIFQVSAHEGKEKKKLLLRKRKDIHNRLPFRRRYFKTPFFKHVEVPTIYMDDDDSITKLLVKKKLVKIRKKKKSENKGEDAFLSDNSGSVSSEKSLSCLSDSEEEREVNAFLGKEVNVPQEENAGMAAMYSNVGACAMEGGCDKETGTHEERIHFMESTKNEHPSDVYIEEKNNNLEASTPGKGHSSQRPCMKENFLEFVQYERRKNKSKKEMEYTYGNYVLKDIQKYLKEEMKTDAKMERKKIYLHQVWKYKVNFDERDDNENTLIHKACLVSNTKIIFLLLRLNVNLMIYNDKCELPVHCTLYNCDAYLFLLLLHNTVEYLFFFYLSAYRGGGRSTKRVSSKKTIPTKCPSNPVDPKEDDTTLKRELEEEKEVQRKQTLLNEGKTEGTGEECPTRKAKKRGSKYIKGGFFYHKKINSVFVTSVVKLYLSLMVKIIELGNFEFLKILYNYNKNIFCYILHRRDMCYFLCSFASMYNCMNVFLRQCDGILQCESCVGVRRKRKNDETTQGGKYAFTVRKNRLSNEATQVEGAHNDDSVNKVEDAHHVDSARTVTDAKRRVRCFPVKKRIDRQNGVEIFYSSQCAKHIFVPEPSDHPYVRNKIKTNIPENSSRLDVLISDKHGILKLNTFVNFKLKKVERNATANDILRVHDISYLKMLLRRIKRCNLNEYDHVNMYDNFLENTKKNKKNYLALSLDDLNGSASFAMSDHMDILKSSEIISSVCEEEESEFMQSSNEVGNECFNIGVLSANKQEGEGVVSTVKKNTKEDDREVEIPNRSVSPGMKENPGGNVQSKKWHSANSGKEKVDKLILLDNDTFVNKHSFNCALNASGIVLEAVDYIYRKRKKKKKIFCVVRPPGHHLGTYGAAQFNLTDEDRAAGSQGFCLLNNIAIGMAYAKYKYERFERIAVIDFDIHHGNGTEQIIRNLGLKKIRVNEYVDIYSWKGWKDKNDRKNVFFSSIHAFDGYFYPGTGNDTVELEPYIINVTLKKNMNEENFLELFHDNILIHLYHFRPNLLFLSAGFDGHKLDFVNNGFVKKNTSTYFHMTNLILCLQNKLRFPIISVLEGGYNTSSDMASVFSFSVLEHLLSFYYNDVLFTATPRARNLARGARMKNEHNRNSVSGMKSSTRLRRRGILKFPHICVGKKKMDTMFKKYFTLFKEKTKETENLNLTKCVRDYENYLKHFDEKQNGVKKKVNFFLSKHMKYFDSLLYQRRALHFCNLGNISLPFEAYFYQVMHHFKILLEEKEVAKMGAMDMSTNSKEFFSVLNNPSDLPDLDSAYVQRHPETRFEMTNMWEPS</sequence>
<dbReference type="GO" id="GO:0040029">
    <property type="term" value="P:epigenetic regulation of gene expression"/>
    <property type="evidence" value="ECO:0007669"/>
    <property type="project" value="TreeGrafter"/>
</dbReference>
<dbReference type="PANTHER" id="PTHR10625:SF5">
    <property type="entry name" value="HISTONE DEACETYLASE"/>
    <property type="match status" value="1"/>
</dbReference>
<dbReference type="Proteomes" id="UP000195012">
    <property type="component" value="Unassembled WGS sequence"/>
</dbReference>
<keyword evidence="7" id="KW-0805">Transcription regulation</keyword>
<dbReference type="Pfam" id="PF00850">
    <property type="entry name" value="Hist_deacetyl"/>
    <property type="match status" value="1"/>
</dbReference>
<feature type="region of interest" description="Disordered" evidence="10">
    <location>
        <begin position="308"/>
        <end position="334"/>
    </location>
</feature>
<dbReference type="Gene3D" id="1.25.40.20">
    <property type="entry name" value="Ankyrin repeat-containing domain"/>
    <property type="match status" value="1"/>
</dbReference>
<name>A0A1Y3DPF1_PLAKN</name>
<evidence type="ECO:0000256" key="6">
    <source>
        <dbReference type="ARBA" id="ARBA00022853"/>
    </source>
</evidence>
<dbReference type="GO" id="GO:0005737">
    <property type="term" value="C:cytoplasm"/>
    <property type="evidence" value="ECO:0007669"/>
    <property type="project" value="TreeGrafter"/>
</dbReference>
<gene>
    <name evidence="13" type="primary">HDA1</name>
    <name evidence="13" type="ORF">PKNOH_S110079300</name>
</gene>
<evidence type="ECO:0000313" key="14">
    <source>
        <dbReference type="Proteomes" id="UP000195012"/>
    </source>
</evidence>
<dbReference type="InterPro" id="IPR036770">
    <property type="entry name" value="Ankyrin_rpt-contain_sf"/>
</dbReference>
<evidence type="ECO:0000256" key="10">
    <source>
        <dbReference type="SAM" id="MobiDB-lite"/>
    </source>
</evidence>
<dbReference type="InterPro" id="IPR037138">
    <property type="entry name" value="His_deacetylse_dom_sf"/>
</dbReference>
<evidence type="ECO:0000256" key="9">
    <source>
        <dbReference type="ARBA" id="ARBA00023242"/>
    </source>
</evidence>
<feature type="compositionally biased region" description="Basic and acidic residues" evidence="10">
    <location>
        <begin position="997"/>
        <end position="1006"/>
    </location>
</feature>